<evidence type="ECO:0000256" key="15">
    <source>
        <dbReference type="ARBA" id="ARBA00048176"/>
    </source>
</evidence>
<evidence type="ECO:0000256" key="6">
    <source>
        <dbReference type="ARBA" id="ARBA00022448"/>
    </source>
</evidence>
<dbReference type="EC" id="7.2.4.2" evidence="16"/>
<name>E0RRA8_WINT6</name>
<dbReference type="HAMAP" id="MF_00404">
    <property type="entry name" value="OadG"/>
    <property type="match status" value="1"/>
</dbReference>
<evidence type="ECO:0000256" key="10">
    <source>
        <dbReference type="ARBA" id="ARBA00022989"/>
    </source>
</evidence>
<comment type="function">
    <text evidence="2 16">Catalyzes the decarboxylation of oxaloacetate coupled to Na(+) translocation.</text>
</comment>
<dbReference type="GO" id="GO:0015451">
    <property type="term" value="F:decarboxylation-driven active transmembrane transporter activity"/>
    <property type="evidence" value="ECO:0007669"/>
    <property type="project" value="UniProtKB-EC"/>
</dbReference>
<dbReference type="GO" id="GO:0015081">
    <property type="term" value="F:sodium ion transmembrane transporter activity"/>
    <property type="evidence" value="ECO:0007669"/>
    <property type="project" value="UniProtKB-UniRule"/>
</dbReference>
<dbReference type="HOGENOM" id="CLU_168750_4_0_12"/>
<evidence type="ECO:0000256" key="2">
    <source>
        <dbReference type="ARBA" id="ARBA00003002"/>
    </source>
</evidence>
<evidence type="ECO:0000256" key="8">
    <source>
        <dbReference type="ARBA" id="ARBA00022692"/>
    </source>
</evidence>
<comment type="similarity">
    <text evidence="4 16">Belongs to the OadG family.</text>
</comment>
<dbReference type="NCBIfam" id="TIGR01195">
    <property type="entry name" value="oadG_fam"/>
    <property type="match status" value="1"/>
</dbReference>
<evidence type="ECO:0000313" key="18">
    <source>
        <dbReference type="Proteomes" id="UP000001296"/>
    </source>
</evidence>
<protein>
    <recommendedName>
        <fullName evidence="16">Probable oxaloacetate decarboxylase gamma chain</fullName>
        <ecNumber evidence="16">7.2.4.2</ecNumber>
    </recommendedName>
</protein>
<dbReference type="GO" id="GO:0036376">
    <property type="term" value="P:sodium ion export across plasma membrane"/>
    <property type="evidence" value="ECO:0007669"/>
    <property type="project" value="InterPro"/>
</dbReference>
<evidence type="ECO:0000256" key="11">
    <source>
        <dbReference type="ARBA" id="ARBA00023053"/>
    </source>
</evidence>
<evidence type="ECO:0000256" key="9">
    <source>
        <dbReference type="ARBA" id="ARBA00022967"/>
    </source>
</evidence>
<evidence type="ECO:0000256" key="14">
    <source>
        <dbReference type="ARBA" id="ARBA00023201"/>
    </source>
</evidence>
<proteinExistence type="inferred from homology"/>
<dbReference type="GO" id="GO:0008948">
    <property type="term" value="F:oxaloacetate decarboxylase activity"/>
    <property type="evidence" value="ECO:0007669"/>
    <property type="project" value="UniProtKB-UniRule"/>
</dbReference>
<comment type="subunit">
    <text evidence="5 16">Heterotrimer of an alpha, a beta and a gamma subunit.</text>
</comment>
<dbReference type="PaxDb" id="665571-STHERM_c21560"/>
<keyword evidence="10 16" id="KW-1133">Transmembrane helix</keyword>
<keyword evidence="9 16" id="KW-1278">Translocase</keyword>
<accession>E0RRA8</accession>
<reference key="1">
    <citation type="submission" date="2009-08" db="EMBL/GenBank/DDBJ databases">
        <title>The genome sequence of Spirochaeta thermophila DSM6192.</title>
        <authorList>
            <person name="Angelov A."/>
            <person name="Mientus M."/>
            <person name="Wittenberg S."/>
            <person name="Lehmann R."/>
            <person name="Liesegang H."/>
            <person name="Daniel R."/>
            <person name="Liebl W."/>
        </authorList>
    </citation>
    <scope>NUCLEOTIDE SEQUENCE</scope>
    <source>
        <strain>DSM 6192</strain>
    </source>
</reference>
<keyword evidence="13 16" id="KW-0472">Membrane</keyword>
<keyword evidence="8 16" id="KW-0812">Transmembrane</keyword>
<evidence type="ECO:0000256" key="16">
    <source>
        <dbReference type="HAMAP-Rule" id="MF_00404"/>
    </source>
</evidence>
<feature type="transmembrane region" description="Helical" evidence="16">
    <location>
        <begin position="12"/>
        <end position="32"/>
    </location>
</feature>
<keyword evidence="7 16" id="KW-1003">Cell membrane</keyword>
<keyword evidence="12 16" id="KW-0406">Ion transport</keyword>
<dbReference type="Proteomes" id="UP000001296">
    <property type="component" value="Chromosome"/>
</dbReference>
<sequence>MNHILEQGLILMVLGMGVVFAFLSLLVIIMNLSSKIILRFFPEKEEPVPQQADASAEIAAAIAAVTYHTRH</sequence>
<dbReference type="Pfam" id="PF04277">
    <property type="entry name" value="OAD_gamma"/>
    <property type="match status" value="1"/>
</dbReference>
<dbReference type="InterPro" id="IPR023424">
    <property type="entry name" value="OadG"/>
</dbReference>
<dbReference type="EMBL" id="CP001698">
    <property type="protein sequence ID" value="ADN03085.1"/>
    <property type="molecule type" value="Genomic_DNA"/>
</dbReference>
<evidence type="ECO:0000256" key="3">
    <source>
        <dbReference type="ARBA" id="ARBA00004162"/>
    </source>
</evidence>
<organism evidence="17 18">
    <name type="scientific">Winmispira thermophila (strain ATCC 49972 / DSM 6192 / RI 19.B1)</name>
    <name type="common">Spirochaeta thermophila</name>
    <dbReference type="NCBI Taxonomy" id="665571"/>
    <lineage>
        <taxon>Bacteria</taxon>
        <taxon>Pseudomonadati</taxon>
        <taxon>Spirochaetota</taxon>
        <taxon>Spirochaetia</taxon>
        <taxon>Winmispirales</taxon>
        <taxon>Winmispiraceae</taxon>
        <taxon>Winmispira</taxon>
    </lineage>
</organism>
<gene>
    <name evidence="16" type="primary">oadG</name>
    <name evidence="17" type="ordered locus">STHERM_c21560</name>
</gene>
<keyword evidence="14 16" id="KW-0739">Sodium transport</keyword>
<evidence type="ECO:0000313" key="17">
    <source>
        <dbReference type="EMBL" id="ADN03085.1"/>
    </source>
</evidence>
<evidence type="ECO:0000256" key="1">
    <source>
        <dbReference type="ARBA" id="ARBA00001959"/>
    </source>
</evidence>
<dbReference type="KEGG" id="sta:STHERM_c21560"/>
<keyword evidence="6 16" id="KW-0813">Transport</keyword>
<keyword evidence="11 16" id="KW-0915">Sodium</keyword>
<dbReference type="InterPro" id="IPR005899">
    <property type="entry name" value="Na_pump_deCOase"/>
</dbReference>
<dbReference type="GO" id="GO:0005886">
    <property type="term" value="C:plasma membrane"/>
    <property type="evidence" value="ECO:0007669"/>
    <property type="project" value="UniProtKB-SubCell"/>
</dbReference>
<comment type="subcellular location">
    <subcellularLocation>
        <location evidence="3 16">Cell membrane</location>
        <topology evidence="3 16">Single-pass membrane protein</topology>
    </subcellularLocation>
</comment>
<comment type="catalytic activity">
    <reaction evidence="15 16">
        <text>oxaloacetate + 2 Na(+)(in) + H(+) = pyruvate + 2 Na(+)(out) + CO2</text>
        <dbReference type="Rhea" id="RHEA:57724"/>
        <dbReference type="ChEBI" id="CHEBI:15361"/>
        <dbReference type="ChEBI" id="CHEBI:15378"/>
        <dbReference type="ChEBI" id="CHEBI:16452"/>
        <dbReference type="ChEBI" id="CHEBI:16526"/>
        <dbReference type="ChEBI" id="CHEBI:29101"/>
        <dbReference type="EC" id="7.2.4.2"/>
    </reaction>
</comment>
<evidence type="ECO:0000256" key="12">
    <source>
        <dbReference type="ARBA" id="ARBA00023065"/>
    </source>
</evidence>
<evidence type="ECO:0000256" key="7">
    <source>
        <dbReference type="ARBA" id="ARBA00022475"/>
    </source>
</evidence>
<comment type="cofactor">
    <cofactor evidence="1 16">
        <name>Na(+)</name>
        <dbReference type="ChEBI" id="CHEBI:29101"/>
    </cofactor>
</comment>
<evidence type="ECO:0000256" key="5">
    <source>
        <dbReference type="ARBA" id="ARBA00011869"/>
    </source>
</evidence>
<evidence type="ECO:0000256" key="4">
    <source>
        <dbReference type="ARBA" id="ARBA00005844"/>
    </source>
</evidence>
<evidence type="ECO:0000256" key="13">
    <source>
        <dbReference type="ARBA" id="ARBA00023136"/>
    </source>
</evidence>
<dbReference type="AlphaFoldDB" id="E0RRA8"/>
<dbReference type="RefSeq" id="WP_013314923.1">
    <property type="nucleotide sequence ID" value="NC_014484.1"/>
</dbReference>
<reference evidence="17 18" key="2">
    <citation type="journal article" date="2010" name="J. Bacteriol.">
        <title>Genome sequence of the polysaccharide-degrading, thermophilic anaerobe Spirochaeta thermophila DSM 6192.</title>
        <authorList>
            <person name="Angelov A."/>
            <person name="Liebl S."/>
            <person name="Ballschmiter M."/>
            <person name="Bomeke M."/>
            <person name="Lehmann R."/>
            <person name="Liesegang H."/>
            <person name="Daniel R."/>
            <person name="Liebl W."/>
        </authorList>
    </citation>
    <scope>NUCLEOTIDE SEQUENCE [LARGE SCALE GENOMIC DNA]</scope>
    <source>
        <strain evidence="18">ATCC 49972 / DSM 6192 / RI 19.B1</strain>
    </source>
</reference>